<dbReference type="PROSITE" id="PS50846">
    <property type="entry name" value="HMA_2"/>
    <property type="match status" value="1"/>
</dbReference>
<evidence type="ECO:0000313" key="4">
    <source>
        <dbReference type="Proteomes" id="UP000026962"/>
    </source>
</evidence>
<feature type="domain" description="HMA" evidence="2">
    <location>
        <begin position="2"/>
        <end position="70"/>
    </location>
</feature>
<proteinExistence type="predicted"/>
<reference evidence="3" key="1">
    <citation type="submission" date="2015-04" db="UniProtKB">
        <authorList>
            <consortium name="EnsemblPlants"/>
        </authorList>
    </citation>
    <scope>IDENTIFICATION</scope>
</reference>
<evidence type="ECO:0000313" key="3">
    <source>
        <dbReference type="EnsemblPlants" id="OPUNC02G19920.1"/>
    </source>
</evidence>
<organism evidence="3">
    <name type="scientific">Oryza punctata</name>
    <name type="common">Red rice</name>
    <dbReference type="NCBI Taxonomy" id="4537"/>
    <lineage>
        <taxon>Eukaryota</taxon>
        <taxon>Viridiplantae</taxon>
        <taxon>Streptophyta</taxon>
        <taxon>Embryophyta</taxon>
        <taxon>Tracheophyta</taxon>
        <taxon>Spermatophyta</taxon>
        <taxon>Magnoliopsida</taxon>
        <taxon>Liliopsida</taxon>
        <taxon>Poales</taxon>
        <taxon>Poaceae</taxon>
        <taxon>BOP clade</taxon>
        <taxon>Oryzoideae</taxon>
        <taxon>Oryzeae</taxon>
        <taxon>Oryzinae</taxon>
        <taxon>Oryza</taxon>
    </lineage>
</organism>
<dbReference type="AlphaFoldDB" id="A0A0E0K1N3"/>
<dbReference type="InterPro" id="IPR042885">
    <property type="entry name" value="HIPP47/16"/>
</dbReference>
<feature type="coiled-coil region" evidence="1">
    <location>
        <begin position="68"/>
        <end position="95"/>
    </location>
</feature>
<evidence type="ECO:0000259" key="2">
    <source>
        <dbReference type="PROSITE" id="PS50846"/>
    </source>
</evidence>
<dbReference type="PANTHER" id="PTHR46932:SF9">
    <property type="entry name" value="OS02G0585100 PROTEIN"/>
    <property type="match status" value="1"/>
</dbReference>
<dbReference type="STRING" id="4537.A0A0E0K1N3"/>
<reference evidence="3" key="2">
    <citation type="submission" date="2018-05" db="EMBL/GenBank/DDBJ databases">
        <title>OpunRS2 (Oryza punctata Reference Sequence Version 2).</title>
        <authorList>
            <person name="Zhang J."/>
            <person name="Kudrna D."/>
            <person name="Lee S."/>
            <person name="Talag J."/>
            <person name="Welchert J."/>
            <person name="Wing R.A."/>
        </authorList>
    </citation>
    <scope>NUCLEOTIDE SEQUENCE [LARGE SCALE GENOMIC DNA]</scope>
</reference>
<dbReference type="eggNOG" id="KOG0017">
    <property type="taxonomic scope" value="Eukaryota"/>
</dbReference>
<dbReference type="PANTHER" id="PTHR46932">
    <property type="entry name" value="HEAVY METAL-ASSOCIATED ISOPRENYLATED PLANT PROTEIN 47"/>
    <property type="match status" value="1"/>
</dbReference>
<dbReference type="Gene3D" id="3.30.70.100">
    <property type="match status" value="1"/>
</dbReference>
<dbReference type="Gramene" id="OPUNC02G19920.1">
    <property type="protein sequence ID" value="OPUNC02G19920.1"/>
    <property type="gene ID" value="OPUNC02G19920"/>
</dbReference>
<dbReference type="InterPro" id="IPR006121">
    <property type="entry name" value="HMA_dom"/>
</dbReference>
<protein>
    <recommendedName>
        <fullName evidence="2">HMA domain-containing protein</fullName>
    </recommendedName>
</protein>
<sequence length="181" mass="19659">MAQKIVIKVHMSSDKCRRKAMALAASTGGVVSVELAGDDRSKVVVVGDVDSIQLTNALRRKVDVSAELVEVSDASKKKEEAAKKKEEEKKKDELAYYHGYGYYHPGVVYQHHPGYGPHGCPCGCNPHPDSACSIIAGDSAPAQAAELLSKHNFLARRSRHKFVELFVIPSSSIDSTTLLPE</sequence>
<keyword evidence="4" id="KW-1185">Reference proteome</keyword>
<dbReference type="Proteomes" id="UP000026962">
    <property type="component" value="Chromosome 2"/>
</dbReference>
<name>A0A0E0K1N3_ORYPU</name>
<keyword evidence="1" id="KW-0175">Coiled coil</keyword>
<accession>A0A0E0K1N3</accession>
<dbReference type="EnsemblPlants" id="OPUNC02G19920.1">
    <property type="protein sequence ID" value="OPUNC02G19920.1"/>
    <property type="gene ID" value="OPUNC02G19920"/>
</dbReference>
<dbReference type="GO" id="GO:0046872">
    <property type="term" value="F:metal ion binding"/>
    <property type="evidence" value="ECO:0007669"/>
    <property type="project" value="InterPro"/>
</dbReference>
<evidence type="ECO:0000256" key="1">
    <source>
        <dbReference type="SAM" id="Coils"/>
    </source>
</evidence>